<evidence type="ECO:0000313" key="1">
    <source>
        <dbReference type="EMBL" id="SVE46569.1"/>
    </source>
</evidence>
<dbReference type="Gene3D" id="3.30.2090.10">
    <property type="entry name" value="Multidrug efflux transporter AcrB TolC docking domain, DN and DC subdomains"/>
    <property type="match status" value="1"/>
</dbReference>
<dbReference type="GO" id="GO:0042910">
    <property type="term" value="F:xenobiotic transmembrane transporter activity"/>
    <property type="evidence" value="ECO:0007669"/>
    <property type="project" value="TreeGrafter"/>
</dbReference>
<dbReference type="Gene3D" id="3.30.70.1440">
    <property type="entry name" value="Multidrug efflux transporter AcrB pore domain"/>
    <property type="match status" value="1"/>
</dbReference>
<proteinExistence type="predicted"/>
<dbReference type="InterPro" id="IPR001036">
    <property type="entry name" value="Acrflvin-R"/>
</dbReference>
<dbReference type="Pfam" id="PF00873">
    <property type="entry name" value="ACR_tran"/>
    <property type="match status" value="1"/>
</dbReference>
<dbReference type="InterPro" id="IPR027463">
    <property type="entry name" value="AcrB_DN_DC_subdom"/>
</dbReference>
<dbReference type="SUPFAM" id="SSF82714">
    <property type="entry name" value="Multidrug efflux transporter AcrB TolC docking domain, DN and DC subdomains"/>
    <property type="match status" value="1"/>
</dbReference>
<dbReference type="Gene3D" id="3.30.70.1430">
    <property type="entry name" value="Multidrug efflux transporter AcrB pore domain"/>
    <property type="match status" value="1"/>
</dbReference>
<accession>A0A383DQI1</accession>
<feature type="non-terminal residue" evidence="1">
    <location>
        <position position="1"/>
    </location>
</feature>
<dbReference type="PANTHER" id="PTHR32063:SF33">
    <property type="entry name" value="RND SUPERFAMILY EFFLUX PUMP PERMEASE COMPONENT"/>
    <property type="match status" value="1"/>
</dbReference>
<organism evidence="1">
    <name type="scientific">marine metagenome</name>
    <dbReference type="NCBI Taxonomy" id="408172"/>
    <lineage>
        <taxon>unclassified sequences</taxon>
        <taxon>metagenomes</taxon>
        <taxon>ecological metagenomes</taxon>
    </lineage>
</organism>
<reference evidence="1" key="1">
    <citation type="submission" date="2018-05" db="EMBL/GenBank/DDBJ databases">
        <authorList>
            <person name="Lanie J.A."/>
            <person name="Ng W.-L."/>
            <person name="Kazmierczak K.M."/>
            <person name="Andrzejewski T.M."/>
            <person name="Davidsen T.M."/>
            <person name="Wayne K.J."/>
            <person name="Tettelin H."/>
            <person name="Glass J.I."/>
            <person name="Rusch D."/>
            <person name="Podicherti R."/>
            <person name="Tsui H.-C.T."/>
            <person name="Winkler M.E."/>
        </authorList>
    </citation>
    <scope>NUCLEOTIDE SEQUENCE</scope>
</reference>
<dbReference type="GO" id="GO:0005886">
    <property type="term" value="C:plasma membrane"/>
    <property type="evidence" value="ECO:0007669"/>
    <property type="project" value="TreeGrafter"/>
</dbReference>
<gene>
    <name evidence="1" type="ORF">METZ01_LOCUS499423</name>
</gene>
<name>A0A383DQI1_9ZZZZ</name>
<sequence>SVELVKSEERSRSAPEISALWRERLGPLPGVKQLRFQDVAAGGNPIAIELEITGLDIDQMTAAAEEVKQELRGFPGLFDVSDTHAGGKRELKLKLKPEGRILGLTQADLGRQVRQAYYGEEIQRIQRNRNEVKVMLRYPLEDRKSLASLASLRIRAPGGIEVPVEEVADTTFGPGTPAIRRLNRSRIVNVEASADKAVADVATIEEKLERDFLPKLSEKYPSLRFTFGGERTEQ</sequence>
<dbReference type="AlphaFoldDB" id="A0A383DQI1"/>
<feature type="non-terminal residue" evidence="1">
    <location>
        <position position="234"/>
    </location>
</feature>
<protein>
    <recommendedName>
        <fullName evidence="2">Efflux RND transporter permease subunit</fullName>
    </recommendedName>
</protein>
<dbReference type="EMBL" id="UINC01219202">
    <property type="protein sequence ID" value="SVE46569.1"/>
    <property type="molecule type" value="Genomic_DNA"/>
</dbReference>
<dbReference type="PANTHER" id="PTHR32063">
    <property type="match status" value="1"/>
</dbReference>
<evidence type="ECO:0008006" key="2">
    <source>
        <dbReference type="Google" id="ProtNLM"/>
    </source>
</evidence>